<protein>
    <recommendedName>
        <fullName evidence="10">Probable GTP-binding protein EngB</fullName>
    </recommendedName>
</protein>
<evidence type="ECO:0000256" key="2">
    <source>
        <dbReference type="ARBA" id="ARBA00009638"/>
    </source>
</evidence>
<keyword evidence="6" id="KW-0460">Magnesium</keyword>
<dbReference type="AlphaFoldDB" id="A0A2I1K034"/>
<comment type="similarity">
    <text evidence="2 10">Belongs to the TRAFAC class TrmE-Era-EngA-EngB-Septin-like GTPase superfamily. EngB GTPase family.</text>
</comment>
<evidence type="ECO:0000259" key="11">
    <source>
        <dbReference type="PROSITE" id="PS51706"/>
    </source>
</evidence>
<evidence type="ECO:0000256" key="6">
    <source>
        <dbReference type="ARBA" id="ARBA00022842"/>
    </source>
</evidence>
<dbReference type="InterPro" id="IPR030393">
    <property type="entry name" value="G_ENGB_dom"/>
</dbReference>
<evidence type="ECO:0000256" key="8">
    <source>
        <dbReference type="ARBA" id="ARBA00023210"/>
    </source>
</evidence>
<dbReference type="RefSeq" id="WP_101954287.1">
    <property type="nucleotide sequence ID" value="NZ_PKHE01000010.1"/>
</dbReference>
<dbReference type="OrthoDB" id="9804921at2"/>
<keyword evidence="9 10" id="KW-0131">Cell cycle</keyword>
<dbReference type="EMBL" id="PKHE01000010">
    <property type="protein sequence ID" value="PKY89054.1"/>
    <property type="molecule type" value="Genomic_DNA"/>
</dbReference>
<dbReference type="PROSITE" id="PS51706">
    <property type="entry name" value="G_ENGB"/>
    <property type="match status" value="1"/>
</dbReference>
<dbReference type="FunFam" id="3.40.50.300:FF:000098">
    <property type="entry name" value="Probable GTP-binding protein EngB"/>
    <property type="match status" value="1"/>
</dbReference>
<dbReference type="GO" id="GO:0046872">
    <property type="term" value="F:metal ion binding"/>
    <property type="evidence" value="ECO:0007669"/>
    <property type="project" value="UniProtKB-KW"/>
</dbReference>
<evidence type="ECO:0000256" key="5">
    <source>
        <dbReference type="ARBA" id="ARBA00022741"/>
    </source>
</evidence>
<organism evidence="12 13">
    <name type="scientific">Falseniella ignava</name>
    <dbReference type="NCBI Taxonomy" id="137730"/>
    <lineage>
        <taxon>Bacteria</taxon>
        <taxon>Bacillati</taxon>
        <taxon>Bacillota</taxon>
        <taxon>Bacilli</taxon>
        <taxon>Lactobacillales</taxon>
        <taxon>Aerococcaceae</taxon>
        <taxon>Falseniella</taxon>
    </lineage>
</organism>
<evidence type="ECO:0000256" key="4">
    <source>
        <dbReference type="ARBA" id="ARBA00022723"/>
    </source>
</evidence>
<dbReference type="PANTHER" id="PTHR11649">
    <property type="entry name" value="MSS1/TRME-RELATED GTP-BINDING PROTEIN"/>
    <property type="match status" value="1"/>
</dbReference>
<dbReference type="InterPro" id="IPR006073">
    <property type="entry name" value="GTP-bd"/>
</dbReference>
<evidence type="ECO:0000313" key="12">
    <source>
        <dbReference type="EMBL" id="PKY89054.1"/>
    </source>
</evidence>
<evidence type="ECO:0000256" key="7">
    <source>
        <dbReference type="ARBA" id="ARBA00023134"/>
    </source>
</evidence>
<dbReference type="Gene3D" id="3.40.50.300">
    <property type="entry name" value="P-loop containing nucleotide triphosphate hydrolases"/>
    <property type="match status" value="1"/>
</dbReference>
<dbReference type="SUPFAM" id="SSF52540">
    <property type="entry name" value="P-loop containing nucleoside triphosphate hydrolases"/>
    <property type="match status" value="1"/>
</dbReference>
<dbReference type="GO" id="GO:0005829">
    <property type="term" value="C:cytosol"/>
    <property type="evidence" value="ECO:0007669"/>
    <property type="project" value="TreeGrafter"/>
</dbReference>
<gene>
    <name evidence="10 12" type="primary">engB</name>
    <name evidence="12" type="synonym">yihA</name>
    <name evidence="12" type="synonym">ysxC</name>
    <name evidence="12" type="ORF">CYJ57_04770</name>
</gene>
<dbReference type="GO" id="GO:0005525">
    <property type="term" value="F:GTP binding"/>
    <property type="evidence" value="ECO:0007669"/>
    <property type="project" value="UniProtKB-UniRule"/>
</dbReference>
<dbReference type="NCBIfam" id="TIGR03598">
    <property type="entry name" value="GTPase_YsxC"/>
    <property type="match status" value="1"/>
</dbReference>
<evidence type="ECO:0000256" key="10">
    <source>
        <dbReference type="HAMAP-Rule" id="MF_00321"/>
    </source>
</evidence>
<sequence>MKYHTIEMLTSAVSPAQYPAPNLPEIALAGRSNVGKSSFINAMVGRQGVARTSSQPGKTQTLNFYEIDHQFRFVDLPGYGYARVSKRERERFNQFISDYLHQRENLVALLLLMDFRHPPTVLDLGMKEFADELEIPYAIVTTKIDKIKRSQYSKHIHSFVQLLDLPSDEALFLFSSEDRTGAADLWDVVYSLVE</sequence>
<dbReference type="Proteomes" id="UP000234384">
    <property type="component" value="Unassembled WGS sequence"/>
</dbReference>
<keyword evidence="8 10" id="KW-0717">Septation</keyword>
<feature type="domain" description="EngB-type G" evidence="11">
    <location>
        <begin position="22"/>
        <end position="194"/>
    </location>
</feature>
<dbReference type="GO" id="GO:0000917">
    <property type="term" value="P:division septum assembly"/>
    <property type="evidence" value="ECO:0007669"/>
    <property type="project" value="UniProtKB-KW"/>
</dbReference>
<accession>A0A2I1K034</accession>
<evidence type="ECO:0000256" key="9">
    <source>
        <dbReference type="ARBA" id="ARBA00023306"/>
    </source>
</evidence>
<dbReference type="PANTHER" id="PTHR11649:SF13">
    <property type="entry name" value="ENGB-TYPE G DOMAIN-CONTAINING PROTEIN"/>
    <property type="match status" value="1"/>
</dbReference>
<keyword evidence="4" id="KW-0479">Metal-binding</keyword>
<dbReference type="InterPro" id="IPR019987">
    <property type="entry name" value="GTP-bd_ribosome_bio_YsxC"/>
</dbReference>
<evidence type="ECO:0000256" key="1">
    <source>
        <dbReference type="ARBA" id="ARBA00001946"/>
    </source>
</evidence>
<dbReference type="CDD" id="cd01876">
    <property type="entry name" value="YihA_EngB"/>
    <property type="match status" value="1"/>
</dbReference>
<dbReference type="HAMAP" id="MF_00321">
    <property type="entry name" value="GTPase_EngB"/>
    <property type="match status" value="1"/>
</dbReference>
<evidence type="ECO:0000313" key="13">
    <source>
        <dbReference type="Proteomes" id="UP000234384"/>
    </source>
</evidence>
<reference evidence="12 13" key="1">
    <citation type="submission" date="2017-12" db="EMBL/GenBank/DDBJ databases">
        <title>Phylogenetic diversity of female urinary microbiome.</title>
        <authorList>
            <person name="Thomas-White K."/>
            <person name="Wolfe A.J."/>
        </authorList>
    </citation>
    <scope>NUCLEOTIDE SEQUENCE [LARGE SCALE GENOMIC DNA]</scope>
    <source>
        <strain evidence="12 13">UMB0898</strain>
    </source>
</reference>
<comment type="function">
    <text evidence="10">Necessary for normal cell division and for the maintenance of normal septation.</text>
</comment>
<dbReference type="Pfam" id="PF01926">
    <property type="entry name" value="MMR_HSR1"/>
    <property type="match status" value="1"/>
</dbReference>
<proteinExistence type="inferred from homology"/>
<comment type="cofactor">
    <cofactor evidence="1">
        <name>Mg(2+)</name>
        <dbReference type="ChEBI" id="CHEBI:18420"/>
    </cofactor>
</comment>
<evidence type="ECO:0000256" key="3">
    <source>
        <dbReference type="ARBA" id="ARBA00022618"/>
    </source>
</evidence>
<keyword evidence="7 10" id="KW-0342">GTP-binding</keyword>
<keyword evidence="3 10" id="KW-0132">Cell division</keyword>
<dbReference type="InterPro" id="IPR027417">
    <property type="entry name" value="P-loop_NTPase"/>
</dbReference>
<keyword evidence="5 10" id="KW-0547">Nucleotide-binding</keyword>
<name>A0A2I1K034_9LACT</name>
<comment type="caution">
    <text evidence="12">The sequence shown here is derived from an EMBL/GenBank/DDBJ whole genome shotgun (WGS) entry which is preliminary data.</text>
</comment>